<reference evidence="2 3" key="1">
    <citation type="submission" date="2018-09" db="EMBL/GenBank/DDBJ databases">
        <title>The draft genome of Acinetobacter sp. strains.</title>
        <authorList>
            <person name="Qin J."/>
            <person name="Feng Y."/>
            <person name="Zong Z."/>
        </authorList>
    </citation>
    <scope>NUCLEOTIDE SEQUENCE [LARGE SCALE GENOMIC DNA]</scope>
    <source>
        <strain evidence="2 3">WCHAc060003</strain>
    </source>
</reference>
<comment type="caution">
    <text evidence="2">The sequence shown here is derived from an EMBL/GenBank/DDBJ whole genome shotgun (WGS) entry which is preliminary data.</text>
</comment>
<evidence type="ECO:0000313" key="3">
    <source>
        <dbReference type="Proteomes" id="UP000267166"/>
    </source>
</evidence>
<gene>
    <name evidence="2" type="ORF">D9K80_08640</name>
</gene>
<feature type="signal peptide" evidence="1">
    <location>
        <begin position="1"/>
        <end position="24"/>
    </location>
</feature>
<feature type="chain" id="PRO_5019825002" description="Lipoprotein" evidence="1">
    <location>
        <begin position="25"/>
        <end position="520"/>
    </location>
</feature>
<evidence type="ECO:0008006" key="4">
    <source>
        <dbReference type="Google" id="ProtNLM"/>
    </source>
</evidence>
<dbReference type="EMBL" id="RCHD01000017">
    <property type="protein sequence ID" value="RLL35363.1"/>
    <property type="molecule type" value="Genomic_DNA"/>
</dbReference>
<dbReference type="AlphaFoldDB" id="A0A498CX38"/>
<organism evidence="2 3">
    <name type="scientific">Acinetobacter cumulans</name>
    <dbReference type="NCBI Taxonomy" id="2136182"/>
    <lineage>
        <taxon>Bacteria</taxon>
        <taxon>Pseudomonadati</taxon>
        <taxon>Pseudomonadota</taxon>
        <taxon>Gammaproteobacteria</taxon>
        <taxon>Moraxellales</taxon>
        <taxon>Moraxellaceae</taxon>
        <taxon>Acinetobacter</taxon>
    </lineage>
</organism>
<evidence type="ECO:0000313" key="2">
    <source>
        <dbReference type="EMBL" id="RLL35363.1"/>
    </source>
</evidence>
<dbReference type="PROSITE" id="PS51257">
    <property type="entry name" value="PROKAR_LIPOPROTEIN"/>
    <property type="match status" value="1"/>
</dbReference>
<evidence type="ECO:0000256" key="1">
    <source>
        <dbReference type="SAM" id="SignalP"/>
    </source>
</evidence>
<accession>A0A498CX38</accession>
<dbReference type="Proteomes" id="UP000267166">
    <property type="component" value="Unassembled WGS sequence"/>
</dbReference>
<protein>
    <recommendedName>
        <fullName evidence="4">Lipoprotein</fullName>
    </recommendedName>
</protein>
<proteinExistence type="predicted"/>
<keyword evidence="1" id="KW-0732">Signal</keyword>
<sequence>MMKHKTLKLSVLSIALTSLLTACGGGGGSDGGSTTPPFASKTVSGQAVDFYLKNATVTLTDCLDSNGLPLVEKTGDKGEFTFKTTEKCQSSAMTVTGGTDIATGLSFTGTLKIQKTDLQNFNSAAVVVSPLTTLQVYAGSAGIESLLTNLGLSAETLAKLKASNFNLAGFDPVKDASAKDMATIFVIQQLANQIEDSLQSISKSDGSVALDASKATELAFGALVKQLSAGKLFTDGTTKLDTTALQNLLATVKADATTAINDNTIVIDNSVLDQISHSVSTVADALNTVVTTGGNLTAEALQQKLQNNEGGIQDQLQAELLTPVYSDFKLANYDLTQIKGSATAPLAIGLSQLTSNLNVSFKMKNATTSLKDTIKLAFALHGIRGTAQKDLNVTVNSIQATFDNTGNLEKAIIPAGAKITISSTINSLKNATFTIDQDIKVSSSNGAISLQALIDSNATLKGYYNQYYSELATGDAINVTAYVLPISYVIDADLNLPTSQANFNGENFSAPSITAYFKLN</sequence>
<name>A0A498CX38_9GAMM</name>